<reference evidence="2 3" key="1">
    <citation type="journal article" date="2008" name="Int. J. Syst. Evol. Microbiol.">
        <title>Neptunomonas japonica sp. nov., an Osedax japonicus symbiont-like bacterium isolated from sediment adjacent to sperm whale carcasses off Kagoshima, Japan.</title>
        <authorList>
            <person name="Miyazaki M."/>
            <person name="Nogi Y."/>
            <person name="Fujiwara Y."/>
            <person name="Kawato M."/>
            <person name="Kubokawa K."/>
            <person name="Horikoshi K."/>
        </authorList>
    </citation>
    <scope>NUCLEOTIDE SEQUENCE [LARGE SCALE GENOMIC DNA]</scope>
    <source>
        <strain evidence="2 3">JAMM 1380</strain>
    </source>
</reference>
<evidence type="ECO:0000313" key="3">
    <source>
        <dbReference type="Proteomes" id="UP000595332"/>
    </source>
</evidence>
<keyword evidence="1" id="KW-0472">Membrane</keyword>
<dbReference type="InterPro" id="IPR052534">
    <property type="entry name" value="Extracell_DNA_Util/SecSys_Comp"/>
</dbReference>
<dbReference type="RefSeq" id="WP_201348584.1">
    <property type="nucleotide sequence ID" value="NZ_AP014546.1"/>
</dbReference>
<evidence type="ECO:0000256" key="1">
    <source>
        <dbReference type="SAM" id="Phobius"/>
    </source>
</evidence>
<dbReference type="InterPro" id="IPR007813">
    <property type="entry name" value="PilN"/>
</dbReference>
<dbReference type="PANTHER" id="PTHR40278:SF1">
    <property type="entry name" value="DNA UTILIZATION PROTEIN HOFN"/>
    <property type="match status" value="1"/>
</dbReference>
<dbReference type="Pfam" id="PF05137">
    <property type="entry name" value="PilN"/>
    <property type="match status" value="1"/>
</dbReference>
<sequence length="201" mass="22803">MKQRINLLPPKPKVERDLLCFSSVLMGLAGVLMVCSVITGLLWYDTEQTEEKLNGLVQQEKSHQSKLQDLESLRSQRTPDPELMGYRDLLKQTVLSKKRLSNLLQTVQPEHRQGFSEGLLAFSNSTPDKVWLTAFKMTSGSLILDLTGESSDTSKIPLFLRSLAQQEFFKSMRFAELETERKNDQAYIFNAHGVITGSTYD</sequence>
<organism evidence="2 3">
    <name type="scientific">Neptunomonas japonica JAMM 1380</name>
    <dbReference type="NCBI Taxonomy" id="1441457"/>
    <lineage>
        <taxon>Bacteria</taxon>
        <taxon>Pseudomonadati</taxon>
        <taxon>Pseudomonadota</taxon>
        <taxon>Gammaproteobacteria</taxon>
        <taxon>Oceanospirillales</taxon>
        <taxon>Oceanospirillaceae</taxon>
        <taxon>Neptunomonas</taxon>
    </lineage>
</organism>
<keyword evidence="1" id="KW-1133">Transmembrane helix</keyword>
<name>A0A7R6PD22_9GAMM</name>
<dbReference type="EMBL" id="AP014546">
    <property type="protein sequence ID" value="BBB31518.1"/>
    <property type="molecule type" value="Genomic_DNA"/>
</dbReference>
<dbReference type="Proteomes" id="UP000595332">
    <property type="component" value="Chromosome"/>
</dbReference>
<gene>
    <name evidence="2" type="ORF">NEJAP_3580</name>
</gene>
<protein>
    <submittedName>
        <fullName evidence="2">MSHA biogenesis protein MshI</fullName>
    </submittedName>
</protein>
<keyword evidence="1" id="KW-0812">Transmembrane</keyword>
<dbReference type="PANTHER" id="PTHR40278">
    <property type="entry name" value="DNA UTILIZATION PROTEIN HOFN"/>
    <property type="match status" value="1"/>
</dbReference>
<accession>A0A7R6PD22</accession>
<feature type="transmembrane region" description="Helical" evidence="1">
    <location>
        <begin position="21"/>
        <end position="44"/>
    </location>
</feature>
<dbReference type="AlphaFoldDB" id="A0A7R6PD22"/>
<dbReference type="KEGG" id="njp:NEJAP_3580"/>
<keyword evidence="3" id="KW-1185">Reference proteome</keyword>
<proteinExistence type="predicted"/>
<evidence type="ECO:0000313" key="2">
    <source>
        <dbReference type="EMBL" id="BBB31518.1"/>
    </source>
</evidence>